<dbReference type="GO" id="GO:0003677">
    <property type="term" value="F:DNA binding"/>
    <property type="evidence" value="ECO:0007669"/>
    <property type="project" value="UniProtKB-UniRule"/>
</dbReference>
<gene>
    <name evidence="14" type="ORF">ABW02_01955</name>
</gene>
<dbReference type="InterPro" id="IPR046938">
    <property type="entry name" value="DNA_clamp_sf"/>
</dbReference>
<comment type="function">
    <text evidence="10">Confers DNA tethering and processivity to DNA polymerases and other proteins. Acts as a clamp, forming a ring around DNA (a reaction catalyzed by the clamp-loading complex) which diffuses in an ATP-independent manner freely and bidirectionally along dsDNA. Initially characterized for its ability to contact the catalytic subunit of DNA polymerase III (Pol III), a complex, multichain enzyme responsible for most of the replicative synthesis in bacteria; Pol III exhibits 3'-5' exonuclease proofreading activity. The beta chain is required for initiation of replication as well as for processivity of DNA replication.</text>
</comment>
<dbReference type="Pfam" id="PF00712">
    <property type="entry name" value="DNA_pol3_beta"/>
    <property type="match status" value="1"/>
</dbReference>
<keyword evidence="5 10" id="KW-0808">Transferase</keyword>
<evidence type="ECO:0000313" key="15">
    <source>
        <dbReference type="Proteomes" id="UP000036045"/>
    </source>
</evidence>
<feature type="domain" description="DNA polymerase III beta sliding clamp C-terminal" evidence="13">
    <location>
        <begin position="252"/>
        <end position="374"/>
    </location>
</feature>
<dbReference type="PIRSF" id="PIRSF000804">
    <property type="entry name" value="DNA_pol_III_b"/>
    <property type="match status" value="1"/>
</dbReference>
<keyword evidence="15" id="KW-1185">Reference proteome</keyword>
<evidence type="ECO:0000259" key="13">
    <source>
        <dbReference type="Pfam" id="PF02768"/>
    </source>
</evidence>
<dbReference type="NCBIfam" id="TIGR00663">
    <property type="entry name" value="dnan"/>
    <property type="match status" value="1"/>
</dbReference>
<dbReference type="SMART" id="SM00480">
    <property type="entry name" value="POL3Bc"/>
    <property type="match status" value="1"/>
</dbReference>
<name>A0A0J1IRE2_NIACI</name>
<evidence type="ECO:0000256" key="2">
    <source>
        <dbReference type="ARBA" id="ARBA00010752"/>
    </source>
</evidence>
<sequence length="376" mass="41662">MEFLVESEYFNRAITDVSKAVSQKTPFPILSGIKIMATKESLIVIGSNADIIIEQVIPMEIDGVQVLEVKEVGSVVLSAKYLSELVRKLPGKIHLTVNEKQIATLKADEIVTTLNGFHAEEYPTLPSMEETTHIRMQSTDLIEMINQTAFAVSKSEARAVLTGVNMLFEETKLTCVATNSHRLAWRELPIESGVSGAFIVPSTSLHELTKLMQKTTGMIKIFATDRYIVFKTNSTTLYSRLIEGNYPNVAGLFSKNARTMITVNTKQLLKGVDRACLFASEWKNNNVHMEIKDGLKLKITSNSSEIGKIEETQPINKLSGETDLSISLDGSFLIDALKAIKEEEIKISFGGTMRPILMEPVGNNSYMHLISPVRSC</sequence>
<dbReference type="Gene3D" id="3.10.150.10">
    <property type="entry name" value="DNA Polymerase III, subunit A, domain 2"/>
    <property type="match status" value="1"/>
</dbReference>
<keyword evidence="8 10" id="KW-0239">DNA-directed DNA polymerase</keyword>
<evidence type="ECO:0000256" key="3">
    <source>
        <dbReference type="ARBA" id="ARBA00021035"/>
    </source>
</evidence>
<protein>
    <recommendedName>
        <fullName evidence="3 10">Beta sliding clamp</fullName>
    </recommendedName>
</protein>
<evidence type="ECO:0000259" key="11">
    <source>
        <dbReference type="Pfam" id="PF00712"/>
    </source>
</evidence>
<keyword evidence="9" id="KW-0238">DNA-binding</keyword>
<accession>A0A0J1IRE2</accession>
<keyword evidence="4 10" id="KW-0963">Cytoplasm</keyword>
<dbReference type="Pfam" id="PF02768">
    <property type="entry name" value="DNA_pol3_beta_3"/>
    <property type="match status" value="1"/>
</dbReference>
<evidence type="ECO:0000256" key="7">
    <source>
        <dbReference type="ARBA" id="ARBA00022705"/>
    </source>
</evidence>
<dbReference type="OrthoDB" id="8421503at2"/>
<dbReference type="GO" id="GO:0008408">
    <property type="term" value="F:3'-5' exonuclease activity"/>
    <property type="evidence" value="ECO:0007669"/>
    <property type="project" value="InterPro"/>
</dbReference>
<feature type="domain" description="DNA polymerase III beta sliding clamp central" evidence="12">
    <location>
        <begin position="137"/>
        <end position="248"/>
    </location>
</feature>
<dbReference type="PANTHER" id="PTHR30478:SF0">
    <property type="entry name" value="BETA SLIDING CLAMP"/>
    <property type="match status" value="1"/>
</dbReference>
<dbReference type="GO" id="GO:0006271">
    <property type="term" value="P:DNA strand elongation involved in DNA replication"/>
    <property type="evidence" value="ECO:0007669"/>
    <property type="project" value="TreeGrafter"/>
</dbReference>
<comment type="subcellular location">
    <subcellularLocation>
        <location evidence="1 10">Cytoplasm</location>
    </subcellularLocation>
</comment>
<keyword evidence="7 10" id="KW-0235">DNA replication</keyword>
<keyword evidence="6 10" id="KW-0548">Nucleotidyltransferase</keyword>
<organism evidence="14 15">
    <name type="scientific">Niallia circulans</name>
    <name type="common">Bacillus circulans</name>
    <dbReference type="NCBI Taxonomy" id="1397"/>
    <lineage>
        <taxon>Bacteria</taxon>
        <taxon>Bacillati</taxon>
        <taxon>Bacillota</taxon>
        <taxon>Bacilli</taxon>
        <taxon>Bacillales</taxon>
        <taxon>Bacillaceae</taxon>
        <taxon>Niallia</taxon>
    </lineage>
</organism>
<dbReference type="SUPFAM" id="SSF55979">
    <property type="entry name" value="DNA clamp"/>
    <property type="match status" value="3"/>
</dbReference>
<reference evidence="14 15" key="1">
    <citation type="submission" date="2015-05" db="EMBL/GenBank/DDBJ databases">
        <title>Whole genome sequence and identification of bacterial endophytes from Costus igneus.</title>
        <authorList>
            <person name="Lee Y.P."/>
            <person name="Gan H.M."/>
            <person name="Eng W."/>
            <person name="Wheatley M.S."/>
            <person name="Caraballo A."/>
            <person name="Polter S."/>
            <person name="Savka M.A."/>
            <person name="Hudson A.O."/>
        </authorList>
    </citation>
    <scope>NUCLEOTIDE SEQUENCE [LARGE SCALE GENOMIC DNA]</scope>
    <source>
        <strain evidence="14 15">RIT379</strain>
    </source>
</reference>
<dbReference type="EMBL" id="LDPH01000001">
    <property type="protein sequence ID" value="KLV28522.1"/>
    <property type="molecule type" value="Genomic_DNA"/>
</dbReference>
<comment type="caution">
    <text evidence="14">The sequence shown here is derived from an EMBL/GenBank/DDBJ whole genome shotgun (WGS) entry which is preliminary data.</text>
</comment>
<dbReference type="Gene3D" id="3.70.10.10">
    <property type="match status" value="1"/>
</dbReference>
<dbReference type="InterPro" id="IPR001001">
    <property type="entry name" value="DNA_polIII_beta"/>
</dbReference>
<comment type="similarity">
    <text evidence="2 10">Belongs to the beta sliding clamp family.</text>
</comment>
<dbReference type="InterPro" id="IPR022637">
    <property type="entry name" value="DNA_polIII_beta_cen"/>
</dbReference>
<dbReference type="PANTHER" id="PTHR30478">
    <property type="entry name" value="DNA POLYMERASE III SUBUNIT BETA"/>
    <property type="match status" value="1"/>
</dbReference>
<evidence type="ECO:0000256" key="1">
    <source>
        <dbReference type="ARBA" id="ARBA00004496"/>
    </source>
</evidence>
<dbReference type="InterPro" id="IPR022634">
    <property type="entry name" value="DNA_polIII_beta_N"/>
</dbReference>
<evidence type="ECO:0000313" key="14">
    <source>
        <dbReference type="EMBL" id="KLV28522.1"/>
    </source>
</evidence>
<dbReference type="GO" id="GO:0005737">
    <property type="term" value="C:cytoplasm"/>
    <property type="evidence" value="ECO:0007669"/>
    <property type="project" value="UniProtKB-SubCell"/>
</dbReference>
<dbReference type="Pfam" id="PF02767">
    <property type="entry name" value="DNA_pol3_beta_2"/>
    <property type="match status" value="1"/>
</dbReference>
<evidence type="ECO:0000256" key="8">
    <source>
        <dbReference type="ARBA" id="ARBA00022932"/>
    </source>
</evidence>
<dbReference type="PATRIC" id="fig|1397.4.peg.436"/>
<dbReference type="AlphaFoldDB" id="A0A0J1IRE2"/>
<dbReference type="RefSeq" id="WP_047940217.1">
    <property type="nucleotide sequence ID" value="NZ_LDPH01000001.1"/>
</dbReference>
<evidence type="ECO:0000256" key="6">
    <source>
        <dbReference type="ARBA" id="ARBA00022695"/>
    </source>
</evidence>
<dbReference type="GO" id="GO:0009360">
    <property type="term" value="C:DNA polymerase III complex"/>
    <property type="evidence" value="ECO:0007669"/>
    <property type="project" value="InterPro"/>
</dbReference>
<dbReference type="Proteomes" id="UP000036045">
    <property type="component" value="Unassembled WGS sequence"/>
</dbReference>
<dbReference type="GO" id="GO:0003887">
    <property type="term" value="F:DNA-directed DNA polymerase activity"/>
    <property type="evidence" value="ECO:0007669"/>
    <property type="project" value="UniProtKB-UniRule"/>
</dbReference>
<dbReference type="InterPro" id="IPR022635">
    <property type="entry name" value="DNA_polIII_beta_C"/>
</dbReference>
<feature type="domain" description="DNA polymerase III beta sliding clamp N-terminal" evidence="11">
    <location>
        <begin position="1"/>
        <end position="126"/>
    </location>
</feature>
<evidence type="ECO:0000256" key="5">
    <source>
        <dbReference type="ARBA" id="ARBA00022679"/>
    </source>
</evidence>
<evidence type="ECO:0000256" key="4">
    <source>
        <dbReference type="ARBA" id="ARBA00022490"/>
    </source>
</evidence>
<evidence type="ECO:0000256" key="9">
    <source>
        <dbReference type="ARBA" id="ARBA00023125"/>
    </source>
</evidence>
<evidence type="ECO:0000259" key="12">
    <source>
        <dbReference type="Pfam" id="PF02767"/>
    </source>
</evidence>
<comment type="subunit">
    <text evidence="10">Forms a ring-shaped head-to-tail homodimer around DNA.</text>
</comment>
<proteinExistence type="inferred from homology"/>
<evidence type="ECO:0000256" key="10">
    <source>
        <dbReference type="PIRNR" id="PIRNR000804"/>
    </source>
</evidence>
<dbReference type="CDD" id="cd00140">
    <property type="entry name" value="beta_clamp"/>
    <property type="match status" value="1"/>
</dbReference>